<evidence type="ECO:0000256" key="3">
    <source>
        <dbReference type="ARBA" id="ARBA00018596"/>
    </source>
</evidence>
<feature type="domain" description="DNA polymerase alpha/delta/epsilon subunit B" evidence="8">
    <location>
        <begin position="430"/>
        <end position="651"/>
    </location>
</feature>
<dbReference type="STRING" id="286115.A0A507D3X9"/>
<dbReference type="Gene3D" id="3.60.21.60">
    <property type="match status" value="2"/>
</dbReference>
<evidence type="ECO:0000256" key="4">
    <source>
        <dbReference type="ARBA" id="ARBA00022705"/>
    </source>
</evidence>
<accession>A0A507D3X9</accession>
<organism evidence="10 11">
    <name type="scientific">Synchytrium endobioticum</name>
    <dbReference type="NCBI Taxonomy" id="286115"/>
    <lineage>
        <taxon>Eukaryota</taxon>
        <taxon>Fungi</taxon>
        <taxon>Fungi incertae sedis</taxon>
        <taxon>Chytridiomycota</taxon>
        <taxon>Chytridiomycota incertae sedis</taxon>
        <taxon>Chytridiomycetes</taxon>
        <taxon>Synchytriales</taxon>
        <taxon>Synchytriaceae</taxon>
        <taxon>Synchytrium</taxon>
    </lineage>
</organism>
<evidence type="ECO:0000259" key="9">
    <source>
        <dbReference type="Pfam" id="PF22062"/>
    </source>
</evidence>
<dbReference type="GO" id="GO:0003677">
    <property type="term" value="F:DNA binding"/>
    <property type="evidence" value="ECO:0007669"/>
    <property type="project" value="InterPro"/>
</dbReference>
<evidence type="ECO:0000256" key="7">
    <source>
        <dbReference type="SAM" id="MobiDB-lite"/>
    </source>
</evidence>
<dbReference type="Proteomes" id="UP000317494">
    <property type="component" value="Unassembled WGS sequence"/>
</dbReference>
<comment type="subcellular location">
    <subcellularLocation>
        <location evidence="1 6">Nucleus</location>
    </subcellularLocation>
</comment>
<evidence type="ECO:0000256" key="5">
    <source>
        <dbReference type="ARBA" id="ARBA00023242"/>
    </source>
</evidence>
<comment type="similarity">
    <text evidence="2 6">Belongs to the DNA polymerase alpha subunit B family.</text>
</comment>
<dbReference type="AlphaFoldDB" id="A0A507D3X9"/>
<name>A0A507D3X9_9FUNG</name>
<evidence type="ECO:0000259" key="8">
    <source>
        <dbReference type="Pfam" id="PF04042"/>
    </source>
</evidence>
<evidence type="ECO:0000313" key="11">
    <source>
        <dbReference type="Proteomes" id="UP000317494"/>
    </source>
</evidence>
<keyword evidence="11" id="KW-1185">Reference proteome</keyword>
<comment type="function">
    <text evidence="6">Accessory subunit of the DNA polymerase alpha complex (also known as the alpha DNA polymerase-primase complex) which plays an essential role in the initiation of DNA synthesis.</text>
</comment>
<dbReference type="Pfam" id="PF22062">
    <property type="entry name" value="OB_DPOA2"/>
    <property type="match status" value="1"/>
</dbReference>
<evidence type="ECO:0000313" key="10">
    <source>
        <dbReference type="EMBL" id="TPX46176.1"/>
    </source>
</evidence>
<dbReference type="InterPro" id="IPR016722">
    <property type="entry name" value="DNA_pol_alpha_bsu"/>
</dbReference>
<dbReference type="PANTHER" id="PTHR23061:SF12">
    <property type="entry name" value="DNA POLYMERASE ALPHA SUBUNIT B"/>
    <property type="match status" value="1"/>
</dbReference>
<feature type="region of interest" description="Disordered" evidence="7">
    <location>
        <begin position="168"/>
        <end position="209"/>
    </location>
</feature>
<dbReference type="Pfam" id="PF04042">
    <property type="entry name" value="DNA_pol_E_B"/>
    <property type="match status" value="1"/>
</dbReference>
<feature type="domain" description="DNA polymerase alpha subunit B OB" evidence="9">
    <location>
        <begin position="307"/>
        <end position="398"/>
    </location>
</feature>
<proteinExistence type="inferred from homology"/>
<protein>
    <recommendedName>
        <fullName evidence="3 6">DNA polymerase alpha subunit B</fullName>
    </recommendedName>
</protein>
<comment type="caution">
    <text evidence="10">The sequence shown here is derived from an EMBL/GenBank/DDBJ whole genome shotgun (WGS) entry which is preliminary data.</text>
</comment>
<dbReference type="InterPro" id="IPR054300">
    <property type="entry name" value="OB_DPOA2"/>
</dbReference>
<keyword evidence="5 6" id="KW-0539">Nucleus</keyword>
<keyword evidence="4 6" id="KW-0235">DNA replication</keyword>
<dbReference type="GO" id="GO:0005658">
    <property type="term" value="C:alpha DNA polymerase:primase complex"/>
    <property type="evidence" value="ECO:0007669"/>
    <property type="project" value="TreeGrafter"/>
</dbReference>
<evidence type="ECO:0000256" key="2">
    <source>
        <dbReference type="ARBA" id="ARBA00007299"/>
    </source>
</evidence>
<dbReference type="VEuPathDB" id="FungiDB:SeMB42_g03811"/>
<dbReference type="EMBL" id="QEAN01000142">
    <property type="protein sequence ID" value="TPX46176.1"/>
    <property type="molecule type" value="Genomic_DNA"/>
</dbReference>
<gene>
    <name evidence="10" type="ORF">SeMB42_g03811</name>
</gene>
<reference evidence="10 11" key="1">
    <citation type="journal article" date="2019" name="Sci. Rep.">
        <title>Comparative genomics of chytrid fungi reveal insights into the obligate biotrophic and pathogenic lifestyle of Synchytrium endobioticum.</title>
        <authorList>
            <person name="van de Vossenberg B.T.L.H."/>
            <person name="Warris S."/>
            <person name="Nguyen H.D.T."/>
            <person name="van Gent-Pelzer M.P.E."/>
            <person name="Joly D.L."/>
            <person name="van de Geest H.C."/>
            <person name="Bonants P.J.M."/>
            <person name="Smith D.S."/>
            <person name="Levesque C.A."/>
            <person name="van der Lee T.A.J."/>
        </authorList>
    </citation>
    <scope>NUCLEOTIDE SEQUENCE [LARGE SCALE GENOMIC DNA]</scope>
    <source>
        <strain evidence="10 11">MB42</strain>
    </source>
</reference>
<dbReference type="PIRSF" id="PIRSF018300">
    <property type="entry name" value="DNA_pol_alph_2"/>
    <property type="match status" value="1"/>
</dbReference>
<sequence>MATRHDLIREFGSALERHAPSLDLLLALATTYKVGADELAAKWEAYAVLLSDRRTGCGDDTVDLAVPTLDAHFDHLRTQLQKDQDAKYSRAYNLPDSASSVFVRKSSVVQPSLNKENLQAFIDSQILGTPLGKRAHARGAVRVTPRTNNASNNANLFNDPFDILPPVSSPASAKRTYPKTPSHQGKRSILANAESPSAAVTPSPMAQKYADRPNRGAIIEKYGEHVPYVPGVATSLVACDVSVVPGQQMEGYRYLNEKLADKGDALDLRIEDMTRIMKEVVKLRKIEESKTEGIPVKMNIEDDKINALMDDDFAPVGQPSQDPIVTCGRVCVDSSEGLVRLVDGNVVLEGSRETSAGDRVKLDLSAMGDAGFALFPGQVIAVEGTNPTGRVMNITRIYHPTPIPTVVTPPSDLQEFYPADDDSRIRPINIAIASGPYTLEDSLSFEPLEDLVVNFQKDSPDVIVLLGPFIDSDHPLIRGDEVDVALEELFAQQISSRAARILTHRPSTKIVMVPSVRDAVSRWICFPQPPLAAALRADEALRRRGLLGIPDQVLLLPNPVQLTINEIVIGISTMDVLTHLSAEEFARLPSGVRPDRVGRLCRHVLEQRNMYPLIPGMVDEACLDMSRYAALDLQATPDILIFSSALKHFAKNVCGCLCINPGHLAKGRGGGTFVRMCIHPLDIKEIL</sequence>
<evidence type="ECO:0000256" key="6">
    <source>
        <dbReference type="PIRNR" id="PIRNR018300"/>
    </source>
</evidence>
<evidence type="ECO:0000256" key="1">
    <source>
        <dbReference type="ARBA" id="ARBA00004123"/>
    </source>
</evidence>
<dbReference type="InterPro" id="IPR007185">
    <property type="entry name" value="DNA_pol_a/d/e_bsu"/>
</dbReference>
<dbReference type="PANTHER" id="PTHR23061">
    <property type="entry name" value="DNA POLYMERASE 2 ALPHA 70 KDA SUBUNIT"/>
    <property type="match status" value="1"/>
</dbReference>
<dbReference type="GO" id="GO:0006270">
    <property type="term" value="P:DNA replication initiation"/>
    <property type="evidence" value="ECO:0007669"/>
    <property type="project" value="TreeGrafter"/>
</dbReference>